<evidence type="ECO:0000256" key="3">
    <source>
        <dbReference type="ARBA" id="ARBA00022490"/>
    </source>
</evidence>
<evidence type="ECO:0000256" key="1">
    <source>
        <dbReference type="ARBA" id="ARBA00004496"/>
    </source>
</evidence>
<dbReference type="RefSeq" id="WP_025353130.1">
    <property type="nucleotide sequence ID" value="NZ_CP006850.1"/>
</dbReference>
<sequence length="240" mass="25867">MKWVLTPDEFAHVWATETDLDRRPYPVNMLPESTVRTESEYAALGLRNRYARNTDPDLTAALVLCTRPDATTITVSGQRSAAGDEERILAFAAVVHRHAALLIARPESVSVLVCHARGLGERLVAAIGPAPAGQSPAMREPQQAVLDSGADARPGGDITAPHDPAAARFRRKLRAPVDSRGFITVTIAPDNPMSPPTRHRTWLDITGDGRYLLTTAAELVLTPVDDAEFAAQLLRLAGIG</sequence>
<evidence type="ECO:0000256" key="2">
    <source>
        <dbReference type="ARBA" id="ARBA00006411"/>
    </source>
</evidence>
<comment type="subcellular location">
    <subcellularLocation>
        <location evidence="1">Cytoplasm</location>
    </subcellularLocation>
</comment>
<protein>
    <submittedName>
        <fullName evidence="6">EspG family protein</fullName>
    </submittedName>
</protein>
<dbReference type="PATRIC" id="fig|1415166.3.peg.7272"/>
<dbReference type="InterPro" id="IPR025734">
    <property type="entry name" value="EspG"/>
</dbReference>
<dbReference type="EMBL" id="CP006850">
    <property type="protein sequence ID" value="AHH21846.1"/>
    <property type="molecule type" value="Genomic_DNA"/>
</dbReference>
<accession>W5TXB6</accession>
<feature type="region of interest" description="Disordered" evidence="5">
    <location>
        <begin position="131"/>
        <end position="160"/>
    </location>
</feature>
<evidence type="ECO:0000313" key="7">
    <source>
        <dbReference type="Proteomes" id="UP000019150"/>
    </source>
</evidence>
<evidence type="ECO:0000256" key="4">
    <source>
        <dbReference type="ARBA" id="ARBA00023186"/>
    </source>
</evidence>
<keyword evidence="4" id="KW-0143">Chaperone</keyword>
<gene>
    <name evidence="6" type="ORF">NONO_c70850</name>
</gene>
<dbReference type="STRING" id="1415166.NONO_c70850"/>
<proteinExistence type="inferred from homology"/>
<name>W5TXB6_9NOCA</name>
<dbReference type="OrthoDB" id="4561761at2"/>
<dbReference type="Proteomes" id="UP000019150">
    <property type="component" value="Chromosome"/>
</dbReference>
<comment type="similarity">
    <text evidence="2">Belongs to the EspG family.</text>
</comment>
<dbReference type="HOGENOM" id="CLU_095667_0_0_11"/>
<evidence type="ECO:0000313" key="6">
    <source>
        <dbReference type="EMBL" id="AHH21846.1"/>
    </source>
</evidence>
<keyword evidence="7" id="KW-1185">Reference proteome</keyword>
<reference evidence="6 7" key="1">
    <citation type="journal article" date="2014" name="Appl. Environ. Microbiol.">
        <title>Insights into the Microbial Degradation of Rubber and Gutta-Percha by Analysis of the Complete Genome of Nocardia nova SH22a.</title>
        <authorList>
            <person name="Luo Q."/>
            <person name="Hiessl S."/>
            <person name="Poehlein A."/>
            <person name="Daniel R."/>
            <person name="Steinbuchel A."/>
        </authorList>
    </citation>
    <scope>NUCLEOTIDE SEQUENCE [LARGE SCALE GENOMIC DNA]</scope>
    <source>
        <strain evidence="6">SH22a</strain>
    </source>
</reference>
<dbReference type="eggNOG" id="ENOG5031DKC">
    <property type="taxonomic scope" value="Bacteria"/>
</dbReference>
<dbReference type="Pfam" id="PF14011">
    <property type="entry name" value="ESX-1_EspG"/>
    <property type="match status" value="1"/>
</dbReference>
<evidence type="ECO:0000256" key="5">
    <source>
        <dbReference type="SAM" id="MobiDB-lite"/>
    </source>
</evidence>
<dbReference type="KEGG" id="nno:NONO_c70850"/>
<keyword evidence="3" id="KW-0963">Cytoplasm</keyword>
<organism evidence="6 7">
    <name type="scientific">Nocardia nova SH22a</name>
    <dbReference type="NCBI Taxonomy" id="1415166"/>
    <lineage>
        <taxon>Bacteria</taxon>
        <taxon>Bacillati</taxon>
        <taxon>Actinomycetota</taxon>
        <taxon>Actinomycetes</taxon>
        <taxon>Mycobacteriales</taxon>
        <taxon>Nocardiaceae</taxon>
        <taxon>Nocardia</taxon>
    </lineage>
</organism>
<dbReference type="AlphaFoldDB" id="W5TXB6"/>